<dbReference type="EMBL" id="CM010725">
    <property type="protein sequence ID" value="RZC84531.1"/>
    <property type="molecule type" value="Genomic_DNA"/>
</dbReference>
<reference evidence="4 5" key="1">
    <citation type="journal article" date="2018" name="Science">
        <title>The opium poppy genome and morphinan production.</title>
        <authorList>
            <person name="Guo L."/>
            <person name="Winzer T."/>
            <person name="Yang X."/>
            <person name="Li Y."/>
            <person name="Ning Z."/>
            <person name="He Z."/>
            <person name="Teodor R."/>
            <person name="Lu Y."/>
            <person name="Bowser T.A."/>
            <person name="Graham I.A."/>
            <person name="Ye K."/>
        </authorList>
    </citation>
    <scope>NUCLEOTIDE SEQUENCE [LARGE SCALE GENOMIC DNA]</scope>
    <source>
        <strain evidence="5">cv. HN1</strain>
        <tissue evidence="4">Leaves</tissue>
    </source>
</reference>
<name>A0A4Y7LJW5_PAPSO</name>
<dbReference type="STRING" id="3469.A0A4Y7LJW5"/>
<dbReference type="AlphaFoldDB" id="A0A4Y7LJW5"/>
<dbReference type="PANTHER" id="PTHR12998">
    <property type="entry name" value="TRNA:M(4)X MODIFICATION ENZYME TRM13 HOMOLOG"/>
    <property type="match status" value="1"/>
</dbReference>
<comment type="similarity">
    <text evidence="1">Belongs to the methyltransferase TRM13 family.</text>
</comment>
<keyword evidence="1" id="KW-0863">Zinc-finger</keyword>
<feature type="transmembrane region" description="Helical" evidence="2">
    <location>
        <begin position="169"/>
        <end position="190"/>
    </location>
</feature>
<dbReference type="GO" id="GO:0106050">
    <property type="term" value="F:tRNA 2'-O-methyltransferase activity"/>
    <property type="evidence" value="ECO:0007669"/>
    <property type="project" value="UniProtKB-UniRule"/>
</dbReference>
<feature type="domain" description="Methyltransferase TRM13" evidence="3">
    <location>
        <begin position="615"/>
        <end position="720"/>
    </location>
</feature>
<dbReference type="PANTHER" id="PTHR12998:SF0">
    <property type="entry name" value="TRNA:M(4)X MODIFICATION ENZYME TRM13 HOMOLOG"/>
    <property type="match status" value="1"/>
</dbReference>
<comment type="catalytic activity">
    <reaction evidence="1">
        <text>adenosine(4) in tRNA(His) + S-adenosyl-L-methionine = 2'-O-methyladenosine(4) in tRNA(His) + S-adenosyl-L-homocysteine + H(+)</text>
        <dbReference type="Rhea" id="RHEA:43196"/>
        <dbReference type="Rhea" id="RHEA-COMP:10401"/>
        <dbReference type="Rhea" id="RHEA-COMP:10402"/>
        <dbReference type="ChEBI" id="CHEBI:15378"/>
        <dbReference type="ChEBI" id="CHEBI:57856"/>
        <dbReference type="ChEBI" id="CHEBI:59789"/>
        <dbReference type="ChEBI" id="CHEBI:74411"/>
        <dbReference type="ChEBI" id="CHEBI:74477"/>
        <dbReference type="EC" id="2.1.1.225"/>
    </reaction>
</comment>
<keyword evidence="1" id="KW-0819">tRNA processing</keyword>
<evidence type="ECO:0000259" key="3">
    <source>
        <dbReference type="Pfam" id="PF05206"/>
    </source>
</evidence>
<sequence>MARVLAWDIQLHGKTVFLYYTKWTFALVVFYFALGTIASAQGCWENSRKPVNQNNGKNNLVKTNMAESSKSEMKMVKVQSYHEKDNVKEIAGFWGYLMQTVYQLMGCMHSLNAVFLLIDTALNSLPFPWFRFAYFLLFNCTYGIFLWILRACGGSWWPYPFLDLSTPWAPLWGTFILVIIYFALGTITSAQGCWENSRKPVNENNGRNCSVGTNIAESSKSKTTISFWANKVRATVKVQSYHEQDAVKEIAGFWGYLMQTVYQTCAGAVVLTDIVFWFLIVPFLSIERVKLNLLMGCMHSLNAVFLLIDAALNSLFYICHFPMGYSRMWCFMVALPIARSINSMGTSMITLWKNQLQVVRSGYPGRNGSVQTSEAMNLNFVEITTPSSKLKESLAHLTHLSINSGREEDAVLGNVKEVGTLVNGSEDIITSVMKRNAVYKMTVFEFYELIRKIEAVYVSTCSDIRESFKEPEACGIWMNREEVDRNVPFQEKHVLQQVSILGNLEEFGVLENPTKLDGVVSSEYANKRPAVVEFGAGRGYLTQTLADCYGIKKILLVERNSCRLKADRSLRQKESLMLERLRIDIEDLDLNAVESLKGIPYLAIGKHLCGPATDKSYLSDLGIKKDDFHAITWLTSWAIDADHGSDLSDLVDQGLHLSSIGVEEIVKSMTAIERAILGLKCKAIIDMGRLKWVKQLSGFTSELVKYVPSSISPENHLLVAKYR</sequence>
<keyword evidence="1" id="KW-0862">Zinc</keyword>
<dbReference type="SUPFAM" id="SSF53335">
    <property type="entry name" value="S-adenosyl-L-methionine-dependent methyltransferases"/>
    <property type="match status" value="1"/>
</dbReference>
<keyword evidence="1" id="KW-0479">Metal-binding</keyword>
<keyword evidence="1" id="KW-0489">Methyltransferase</keyword>
<evidence type="ECO:0000256" key="1">
    <source>
        <dbReference type="RuleBase" id="RU367103"/>
    </source>
</evidence>
<dbReference type="Pfam" id="PF05206">
    <property type="entry name" value="TRM13"/>
    <property type="match status" value="2"/>
</dbReference>
<proteinExistence type="inferred from homology"/>
<organism evidence="4 5">
    <name type="scientific">Papaver somniferum</name>
    <name type="common">Opium poppy</name>
    <dbReference type="NCBI Taxonomy" id="3469"/>
    <lineage>
        <taxon>Eukaryota</taxon>
        <taxon>Viridiplantae</taxon>
        <taxon>Streptophyta</taxon>
        <taxon>Embryophyta</taxon>
        <taxon>Tracheophyta</taxon>
        <taxon>Spermatophyta</taxon>
        <taxon>Magnoliopsida</taxon>
        <taxon>Ranunculales</taxon>
        <taxon>Papaveraceae</taxon>
        <taxon>Papaveroideae</taxon>
        <taxon>Papaver</taxon>
    </lineage>
</organism>
<feature type="transmembrane region" description="Helical" evidence="2">
    <location>
        <begin position="20"/>
        <end position="40"/>
    </location>
</feature>
<keyword evidence="1" id="KW-0808">Transferase</keyword>
<keyword evidence="2" id="KW-1133">Transmembrane helix</keyword>
<dbReference type="InterPro" id="IPR029063">
    <property type="entry name" value="SAM-dependent_MTases_sf"/>
</dbReference>
<feature type="transmembrane region" description="Helical" evidence="2">
    <location>
        <begin position="265"/>
        <end position="286"/>
    </location>
</feature>
<dbReference type="GO" id="GO:0008270">
    <property type="term" value="F:zinc ion binding"/>
    <property type="evidence" value="ECO:0007669"/>
    <property type="project" value="UniProtKB-KW"/>
</dbReference>
<feature type="transmembrane region" description="Helical" evidence="2">
    <location>
        <begin position="298"/>
        <end position="318"/>
    </location>
</feature>
<evidence type="ECO:0000313" key="4">
    <source>
        <dbReference type="EMBL" id="RZC84531.1"/>
    </source>
</evidence>
<keyword evidence="1" id="KW-0949">S-adenosyl-L-methionine</keyword>
<dbReference type="Gramene" id="RZC84531">
    <property type="protein sequence ID" value="RZC84531"/>
    <property type="gene ID" value="C5167_047321"/>
</dbReference>
<comment type="catalytic activity">
    <reaction evidence="1">
        <text>cytidine(4) in tRNA(Gly)(GCC) + S-adenosyl-L-methionine = 2'-O-methylcytidine(4) in tRNA(Gly)(GCC) + S-adenosyl-L-homocysteine + H(+)</text>
        <dbReference type="Rhea" id="RHEA:43192"/>
        <dbReference type="Rhea" id="RHEA-COMP:10399"/>
        <dbReference type="Rhea" id="RHEA-COMP:10400"/>
        <dbReference type="ChEBI" id="CHEBI:15378"/>
        <dbReference type="ChEBI" id="CHEBI:57856"/>
        <dbReference type="ChEBI" id="CHEBI:59789"/>
        <dbReference type="ChEBI" id="CHEBI:74495"/>
        <dbReference type="ChEBI" id="CHEBI:82748"/>
        <dbReference type="EC" id="2.1.1.225"/>
    </reaction>
</comment>
<accession>A0A4Y7LJW5</accession>
<protein>
    <recommendedName>
        <fullName evidence="1">tRNA:m(4)X modification enzyme TRM13</fullName>
        <ecNumber evidence="1">2.1.1.225</ecNumber>
    </recommendedName>
</protein>
<comment type="catalytic activity">
    <reaction evidence="1">
        <text>cytidine(4) in tRNA(Pro) + S-adenosyl-L-methionine = 2'-O-methylcytidine(4) in tRNA(Pro) + S-adenosyl-L-homocysteine + H(+)</text>
        <dbReference type="Rhea" id="RHEA:32767"/>
        <dbReference type="Rhea" id="RHEA-COMP:10397"/>
        <dbReference type="Rhea" id="RHEA-COMP:10398"/>
        <dbReference type="ChEBI" id="CHEBI:15378"/>
        <dbReference type="ChEBI" id="CHEBI:57856"/>
        <dbReference type="ChEBI" id="CHEBI:59789"/>
        <dbReference type="ChEBI" id="CHEBI:74495"/>
        <dbReference type="ChEBI" id="CHEBI:82748"/>
        <dbReference type="EC" id="2.1.1.225"/>
    </reaction>
</comment>
<dbReference type="InterPro" id="IPR007871">
    <property type="entry name" value="Methyltransferase_TRM13"/>
</dbReference>
<feature type="transmembrane region" description="Helical" evidence="2">
    <location>
        <begin position="132"/>
        <end position="149"/>
    </location>
</feature>
<keyword evidence="2" id="KW-0812">Transmembrane</keyword>
<keyword evidence="5" id="KW-1185">Reference proteome</keyword>
<comment type="function">
    <text evidence="1">tRNA methylase which 2'-O-methylates cytidine(4) in tRNA(Pro) and tRNA(Gly)(GCC), and adenosine(4) in tRNA(His).</text>
</comment>
<feature type="domain" description="Methyltransferase TRM13" evidence="3">
    <location>
        <begin position="496"/>
        <end position="614"/>
    </location>
</feature>
<dbReference type="Proteomes" id="UP000316621">
    <property type="component" value="Chromosome 11"/>
</dbReference>
<keyword evidence="2" id="KW-0472">Membrane</keyword>
<feature type="transmembrane region" description="Helical" evidence="2">
    <location>
        <begin position="330"/>
        <end position="352"/>
    </location>
</feature>
<evidence type="ECO:0000256" key="2">
    <source>
        <dbReference type="SAM" id="Phobius"/>
    </source>
</evidence>
<gene>
    <name evidence="4" type="ORF">C5167_047321</name>
</gene>
<dbReference type="GO" id="GO:0030488">
    <property type="term" value="P:tRNA methylation"/>
    <property type="evidence" value="ECO:0007669"/>
    <property type="project" value="InterPro"/>
</dbReference>
<dbReference type="EC" id="2.1.1.225" evidence="1"/>
<dbReference type="InterPro" id="IPR039044">
    <property type="entry name" value="Trm13"/>
</dbReference>
<evidence type="ECO:0000313" key="5">
    <source>
        <dbReference type="Proteomes" id="UP000316621"/>
    </source>
</evidence>